<name>A0A7X2KYF1_9NEIS</name>
<dbReference type="Gene3D" id="1.10.3730.20">
    <property type="match status" value="1"/>
</dbReference>
<keyword evidence="2 5" id="KW-0812">Transmembrane</keyword>
<evidence type="ECO:0000256" key="4">
    <source>
        <dbReference type="ARBA" id="ARBA00023136"/>
    </source>
</evidence>
<evidence type="ECO:0000313" key="7">
    <source>
        <dbReference type="EMBL" id="MRN38641.1"/>
    </source>
</evidence>
<dbReference type="SUPFAM" id="SSF103481">
    <property type="entry name" value="Multidrug resistance efflux transporter EmrE"/>
    <property type="match status" value="2"/>
</dbReference>
<feature type="domain" description="EamA" evidence="6">
    <location>
        <begin position="6"/>
        <end position="130"/>
    </location>
</feature>
<evidence type="ECO:0000259" key="6">
    <source>
        <dbReference type="Pfam" id="PF00892"/>
    </source>
</evidence>
<dbReference type="Pfam" id="PF00892">
    <property type="entry name" value="EamA"/>
    <property type="match status" value="2"/>
</dbReference>
<keyword evidence="4 5" id="KW-0472">Membrane</keyword>
<accession>A0A7X2KYF1</accession>
<proteinExistence type="predicted"/>
<feature type="transmembrane region" description="Helical" evidence="5">
    <location>
        <begin position="7"/>
        <end position="27"/>
    </location>
</feature>
<evidence type="ECO:0000256" key="5">
    <source>
        <dbReference type="SAM" id="Phobius"/>
    </source>
</evidence>
<evidence type="ECO:0000313" key="8">
    <source>
        <dbReference type="Proteomes" id="UP000486297"/>
    </source>
</evidence>
<evidence type="ECO:0000256" key="3">
    <source>
        <dbReference type="ARBA" id="ARBA00022989"/>
    </source>
</evidence>
<reference evidence="7" key="1">
    <citation type="journal article" name="Emerg. Infect. Dis.">
        <title>Two cases of a newly characterized neisseria species.</title>
        <authorList>
            <person name="Mustapha M."/>
            <person name="Lemos A.P.S."/>
            <person name="Harrison L.H."/>
            <person name="Vantyne D."/>
            <person name="Sacchi C.T."/>
        </authorList>
    </citation>
    <scope>NUCLEOTIDE SEQUENCE</scope>
    <source>
        <strain evidence="7">N.95.16</strain>
    </source>
</reference>
<dbReference type="InterPro" id="IPR000620">
    <property type="entry name" value="EamA_dom"/>
</dbReference>
<sequence>MNIKDALLIAAVVGIWGINFFFMKTALADVPPMILGLLRFLLVIFPAVLFIRPPKVAWYWLALYGLTISFGQFGLMFTALELGMPTGLGALLIQLQVFLTVLVAGVMMREPLLRHHLLGMIAAAVGLMLIGIGQYQGNMPLVALLAVVGAAASWAVGNIVVKYIGQVNPLSLVVWGSWSALVAFTAVSLMMYGADGLVSYTLSLSGWGIASILFLAYVSSLVGYTAWGDLLSRHPAGKITPFALCVPVIALLVGYIFLGERLGAWHWAGIVVVMAGLLIHVFGGKWLGRLKK</sequence>
<dbReference type="EMBL" id="WJXO01000001">
    <property type="protein sequence ID" value="MRN38641.1"/>
    <property type="molecule type" value="Genomic_DNA"/>
</dbReference>
<dbReference type="Proteomes" id="UP000486297">
    <property type="component" value="Unassembled WGS sequence"/>
</dbReference>
<dbReference type="PANTHER" id="PTHR32322:SF9">
    <property type="entry name" value="AMINO-ACID METABOLITE EFFLUX PUMP-RELATED"/>
    <property type="match status" value="1"/>
</dbReference>
<feature type="transmembrane region" description="Helical" evidence="5">
    <location>
        <begin position="206"/>
        <end position="227"/>
    </location>
</feature>
<comment type="subcellular location">
    <subcellularLocation>
        <location evidence="1">Membrane</location>
        <topology evidence="1">Multi-pass membrane protein</topology>
    </subcellularLocation>
</comment>
<dbReference type="AlphaFoldDB" id="A0A7X2KYF1"/>
<evidence type="ECO:0000256" key="1">
    <source>
        <dbReference type="ARBA" id="ARBA00004141"/>
    </source>
</evidence>
<keyword evidence="8" id="KW-1185">Reference proteome</keyword>
<feature type="transmembrane region" description="Helical" evidence="5">
    <location>
        <begin position="239"/>
        <end position="258"/>
    </location>
</feature>
<dbReference type="InterPro" id="IPR037185">
    <property type="entry name" value="EmrE-like"/>
</dbReference>
<feature type="transmembrane region" description="Helical" evidence="5">
    <location>
        <begin position="86"/>
        <end position="105"/>
    </location>
</feature>
<dbReference type="InterPro" id="IPR050638">
    <property type="entry name" value="AA-Vitamin_Transporters"/>
</dbReference>
<protein>
    <submittedName>
        <fullName evidence="7">EamA family transporter</fullName>
    </submittedName>
</protein>
<feature type="transmembrane region" description="Helical" evidence="5">
    <location>
        <begin position="117"/>
        <end position="135"/>
    </location>
</feature>
<dbReference type="RefSeq" id="WP_095501842.1">
    <property type="nucleotide sequence ID" value="NZ_WJXO01000001.1"/>
</dbReference>
<feature type="transmembrane region" description="Helical" evidence="5">
    <location>
        <begin position="264"/>
        <end position="283"/>
    </location>
</feature>
<gene>
    <name evidence="7" type="ORF">GJU80_09170</name>
</gene>
<feature type="transmembrane region" description="Helical" evidence="5">
    <location>
        <begin position="173"/>
        <end position="194"/>
    </location>
</feature>
<dbReference type="GO" id="GO:0016020">
    <property type="term" value="C:membrane"/>
    <property type="evidence" value="ECO:0007669"/>
    <property type="project" value="UniProtKB-SubCell"/>
</dbReference>
<keyword evidence="3 5" id="KW-1133">Transmembrane helix</keyword>
<organism evidence="7 8">
    <name type="scientific">Neisseria brasiliensis</name>
    <dbReference type="NCBI Taxonomy" id="2666100"/>
    <lineage>
        <taxon>Bacteria</taxon>
        <taxon>Pseudomonadati</taxon>
        <taxon>Pseudomonadota</taxon>
        <taxon>Betaproteobacteria</taxon>
        <taxon>Neisseriales</taxon>
        <taxon>Neisseriaceae</taxon>
        <taxon>Neisseria</taxon>
    </lineage>
</organism>
<feature type="domain" description="EamA" evidence="6">
    <location>
        <begin position="143"/>
        <end position="279"/>
    </location>
</feature>
<dbReference type="PANTHER" id="PTHR32322">
    <property type="entry name" value="INNER MEMBRANE TRANSPORTER"/>
    <property type="match status" value="1"/>
</dbReference>
<comment type="caution">
    <text evidence="7">The sequence shown here is derived from an EMBL/GenBank/DDBJ whole genome shotgun (WGS) entry which is preliminary data.</text>
</comment>
<feature type="transmembrane region" description="Helical" evidence="5">
    <location>
        <begin position="141"/>
        <end position="161"/>
    </location>
</feature>
<feature type="transmembrane region" description="Helical" evidence="5">
    <location>
        <begin position="33"/>
        <end position="51"/>
    </location>
</feature>
<evidence type="ECO:0000256" key="2">
    <source>
        <dbReference type="ARBA" id="ARBA00022692"/>
    </source>
</evidence>
<feature type="transmembrane region" description="Helical" evidence="5">
    <location>
        <begin position="58"/>
        <end position="80"/>
    </location>
</feature>